<evidence type="ECO:0000256" key="4">
    <source>
        <dbReference type="PIRSR" id="PIRSR001434-2"/>
    </source>
</evidence>
<keyword evidence="7" id="KW-1185">Reference proteome</keyword>
<evidence type="ECO:0000256" key="5">
    <source>
        <dbReference type="RuleBase" id="RU362118"/>
    </source>
</evidence>
<dbReference type="FunFam" id="3.40.640.10:FF:000009">
    <property type="entry name" value="Cystathionine gamma-synthase homolog"/>
    <property type="match status" value="1"/>
</dbReference>
<dbReference type="GO" id="GO:0016846">
    <property type="term" value="F:carbon-sulfur lyase activity"/>
    <property type="evidence" value="ECO:0007669"/>
    <property type="project" value="TreeGrafter"/>
</dbReference>
<dbReference type="SUPFAM" id="SSF53383">
    <property type="entry name" value="PLP-dependent transferases"/>
    <property type="match status" value="1"/>
</dbReference>
<keyword evidence="3 4" id="KW-0663">Pyridoxal phosphate</keyword>
<dbReference type="Pfam" id="PF01053">
    <property type="entry name" value="Cys_Met_Meta_PP"/>
    <property type="match status" value="1"/>
</dbReference>
<dbReference type="Gene3D" id="3.40.640.10">
    <property type="entry name" value="Type I PLP-dependent aspartate aminotransferase-like (Major domain)"/>
    <property type="match status" value="1"/>
</dbReference>
<feature type="modified residue" description="N6-(pyridoxal phosphate)lysine" evidence="4">
    <location>
        <position position="195"/>
    </location>
</feature>
<evidence type="ECO:0000313" key="7">
    <source>
        <dbReference type="Proteomes" id="UP001329915"/>
    </source>
</evidence>
<dbReference type="InterPro" id="IPR000277">
    <property type="entry name" value="Cys/Met-Metab_PyrdxlP-dep_enz"/>
</dbReference>
<dbReference type="PANTHER" id="PTHR11808">
    <property type="entry name" value="TRANS-SULFURATION ENZYME FAMILY MEMBER"/>
    <property type="match status" value="1"/>
</dbReference>
<dbReference type="InterPro" id="IPR015424">
    <property type="entry name" value="PyrdxlP-dep_Trfase"/>
</dbReference>
<reference evidence="6 7" key="1">
    <citation type="submission" date="2023-04" db="EMBL/GenBank/DDBJ databases">
        <authorList>
            <person name="Hsu D."/>
        </authorList>
    </citation>
    <scope>NUCLEOTIDE SEQUENCE [LARGE SCALE GENOMIC DNA]</scope>
    <source>
        <strain evidence="6 7">MK1</strain>
    </source>
</reference>
<dbReference type="PANTHER" id="PTHR11808:SF90">
    <property type="entry name" value="CYSTATHIONINE GAMMA-SYNTHASE"/>
    <property type="match status" value="1"/>
</dbReference>
<dbReference type="Gene3D" id="3.90.1150.10">
    <property type="entry name" value="Aspartate Aminotransferase, domain 1"/>
    <property type="match status" value="1"/>
</dbReference>
<dbReference type="InterPro" id="IPR015422">
    <property type="entry name" value="PyrdxlP-dep_Trfase_small"/>
</dbReference>
<dbReference type="GO" id="GO:0009086">
    <property type="term" value="P:methionine biosynthetic process"/>
    <property type="evidence" value="ECO:0007669"/>
    <property type="project" value="UniProtKB-ARBA"/>
</dbReference>
<dbReference type="GO" id="GO:0005737">
    <property type="term" value="C:cytoplasm"/>
    <property type="evidence" value="ECO:0007669"/>
    <property type="project" value="TreeGrafter"/>
</dbReference>
<evidence type="ECO:0000313" key="6">
    <source>
        <dbReference type="EMBL" id="WRO22087.1"/>
    </source>
</evidence>
<dbReference type="KEGG" id="dbc:MFMK1_001908"/>
<organism evidence="6 7">
    <name type="scientific">Metallumcola ferriviriculae</name>
    <dbReference type="NCBI Taxonomy" id="3039180"/>
    <lineage>
        <taxon>Bacteria</taxon>
        <taxon>Bacillati</taxon>
        <taxon>Bacillota</taxon>
        <taxon>Clostridia</taxon>
        <taxon>Neomoorellales</taxon>
        <taxon>Desulfitibacteraceae</taxon>
        <taxon>Metallumcola</taxon>
    </lineage>
</organism>
<dbReference type="PIRSF" id="PIRSF001434">
    <property type="entry name" value="CGS"/>
    <property type="match status" value="1"/>
</dbReference>
<keyword evidence="6" id="KW-0032">Aminotransferase</keyword>
<dbReference type="GO" id="GO:0019346">
    <property type="term" value="P:transsulfuration"/>
    <property type="evidence" value="ECO:0007669"/>
    <property type="project" value="InterPro"/>
</dbReference>
<dbReference type="Proteomes" id="UP001329915">
    <property type="component" value="Chromosome"/>
</dbReference>
<gene>
    <name evidence="6" type="ORF">MFMK1_001908</name>
</gene>
<name>A0AAU0UPH8_9FIRM</name>
<evidence type="ECO:0000256" key="1">
    <source>
        <dbReference type="ARBA" id="ARBA00001933"/>
    </source>
</evidence>
<comment type="cofactor">
    <cofactor evidence="1 5">
        <name>pyridoxal 5'-phosphate</name>
        <dbReference type="ChEBI" id="CHEBI:597326"/>
    </cofactor>
</comment>
<sequence>MKIETKCVWAGVSKNEKTGSISMPIYQTATFKHPGLTESTGYDYSRTGNPTREAVEKSIAELESGTRGLAFSSGMAAISAFIHLFKSGDHIIVSNDLYGGTYRLLEQIYASLGLKVTYVNTSDLAQMEKAVKGITKGILIESPSNPMMKIADISLIADFARRHGLLLAVDNTFMTPYWQQPLSLGADIVIHSASKYLGGHNDLVAGLIAVKDPGLGEKLGFIQNSIGSILGPQDSWLLLRGLKTLAVRLEQSQKNAFELVHWLKKHPQVKSVYYPGLKEHPGYQIMTKNCTGFGAMISFEVAQPALIGTVLNRLKLISFAESLGGVESLITFPCQQTHADIPKEIRDELGITDCLLRLSVGIEHVGDLINDLDQALTIEEDN</sequence>
<protein>
    <submittedName>
        <fullName evidence="6">PLP-dependent aspartate aminotransferase family protein</fullName>
    </submittedName>
</protein>
<dbReference type="GO" id="GO:0030170">
    <property type="term" value="F:pyridoxal phosphate binding"/>
    <property type="evidence" value="ECO:0007669"/>
    <property type="project" value="InterPro"/>
</dbReference>
<dbReference type="InterPro" id="IPR015421">
    <property type="entry name" value="PyrdxlP-dep_Trfase_major"/>
</dbReference>
<evidence type="ECO:0000256" key="3">
    <source>
        <dbReference type="ARBA" id="ARBA00022898"/>
    </source>
</evidence>
<keyword evidence="6" id="KW-0808">Transferase</keyword>
<comment type="similarity">
    <text evidence="2 5">Belongs to the trans-sulfuration enzymes family.</text>
</comment>
<dbReference type="CDD" id="cd00614">
    <property type="entry name" value="CGS_like"/>
    <property type="match status" value="1"/>
</dbReference>
<dbReference type="AlphaFoldDB" id="A0AAU0UPH8"/>
<accession>A0AAU0UPH8</accession>
<dbReference type="EMBL" id="CP121694">
    <property type="protein sequence ID" value="WRO22087.1"/>
    <property type="molecule type" value="Genomic_DNA"/>
</dbReference>
<evidence type="ECO:0000256" key="2">
    <source>
        <dbReference type="ARBA" id="ARBA00009077"/>
    </source>
</evidence>
<dbReference type="GO" id="GO:0008483">
    <property type="term" value="F:transaminase activity"/>
    <property type="evidence" value="ECO:0007669"/>
    <property type="project" value="UniProtKB-KW"/>
</dbReference>
<proteinExistence type="inferred from homology"/>
<dbReference type="FunFam" id="3.90.1150.10:FF:000033">
    <property type="entry name" value="Cystathionine gamma-synthase"/>
    <property type="match status" value="1"/>
</dbReference>
<dbReference type="RefSeq" id="WP_366921504.1">
    <property type="nucleotide sequence ID" value="NZ_CP121694.1"/>
</dbReference>